<dbReference type="AlphaFoldDB" id="A0A542Z7Q0"/>
<dbReference type="EMBL" id="VFOR01000006">
    <property type="protein sequence ID" value="TQL56230.1"/>
    <property type="molecule type" value="Genomic_DNA"/>
</dbReference>
<dbReference type="Proteomes" id="UP000316196">
    <property type="component" value="Unassembled WGS sequence"/>
</dbReference>
<feature type="non-terminal residue" evidence="1">
    <location>
        <position position="116"/>
    </location>
</feature>
<evidence type="ECO:0000313" key="1">
    <source>
        <dbReference type="EMBL" id="TQL56230.1"/>
    </source>
</evidence>
<name>A0A542Z7Q0_9ACTN</name>
<accession>A0A542Z7Q0</accession>
<protein>
    <submittedName>
        <fullName evidence="1">Uncharacterized protein</fullName>
    </submittedName>
</protein>
<organism evidence="1 2">
    <name type="scientific">Propioniferax innocua</name>
    <dbReference type="NCBI Taxonomy" id="1753"/>
    <lineage>
        <taxon>Bacteria</taxon>
        <taxon>Bacillati</taxon>
        <taxon>Actinomycetota</taxon>
        <taxon>Actinomycetes</taxon>
        <taxon>Propionibacteriales</taxon>
        <taxon>Propionibacteriaceae</taxon>
        <taxon>Propioniferax</taxon>
    </lineage>
</organism>
<keyword evidence="2" id="KW-1185">Reference proteome</keyword>
<comment type="caution">
    <text evidence="1">The sequence shown here is derived from an EMBL/GenBank/DDBJ whole genome shotgun (WGS) entry which is preliminary data.</text>
</comment>
<gene>
    <name evidence="1" type="ORF">FB460_2615</name>
</gene>
<reference evidence="1 2" key="1">
    <citation type="submission" date="2019-06" db="EMBL/GenBank/DDBJ databases">
        <title>Sequencing the genomes of 1000 actinobacteria strains.</title>
        <authorList>
            <person name="Klenk H.-P."/>
        </authorList>
    </citation>
    <scope>NUCLEOTIDE SEQUENCE [LARGE SCALE GENOMIC DNA]</scope>
    <source>
        <strain evidence="1 2">DSM 8251</strain>
    </source>
</reference>
<evidence type="ECO:0000313" key="2">
    <source>
        <dbReference type="Proteomes" id="UP000316196"/>
    </source>
</evidence>
<proteinExistence type="predicted"/>
<sequence>MGDSGVSRGPGAEAAWVERLGVGAWTDVVVALRAGADVVDRGQYIVVRTPSNRSYVWGNCIHVLEGADDAERWRTVFAEEFSDVGHVAIGLPRTPDAAAWPGLHVRVEDVLVRGPD</sequence>